<organism evidence="1 2">
    <name type="scientific">Camelus ferus</name>
    <name type="common">Wild bactrian camel</name>
    <name type="synonym">Camelus bactrianus ferus</name>
    <dbReference type="NCBI Taxonomy" id="419612"/>
    <lineage>
        <taxon>Eukaryota</taxon>
        <taxon>Metazoa</taxon>
        <taxon>Chordata</taxon>
        <taxon>Craniata</taxon>
        <taxon>Vertebrata</taxon>
        <taxon>Euteleostomi</taxon>
        <taxon>Mammalia</taxon>
        <taxon>Eutheria</taxon>
        <taxon>Laurasiatheria</taxon>
        <taxon>Artiodactyla</taxon>
        <taxon>Tylopoda</taxon>
        <taxon>Camelidae</taxon>
        <taxon>Camelus</taxon>
    </lineage>
</organism>
<proteinExistence type="predicted"/>
<protein>
    <submittedName>
        <fullName evidence="2">Uncharacterized protein LOC116666091</fullName>
    </submittedName>
</protein>
<sequence length="287" mass="32882">MAQEPKPSPALPGQKRPWDTAISCPPVLVCPGPQRAACFLHRALIPRPRTRTWTPQRQRGALLVEILGIPRKSCIPQLLQIKLPSAQGLWPWPIPIYLCHSRNYDLDYELYREDIPYSRVYEYQRIPPLINGVPIKIRRTHVGTGLRSNFSPHKAPRNSHLPPGQIKLQTEELHSIRGELSQIKAQVDRLLESVERMDQQRDRLPGEESYIRSGRLPVEGWKHPHTTHPCPARLLSSRHLPEDSFLDLSGFSKASRWHPCNPFWGKGNEVEAQLCQTSQEASPKCWL</sequence>
<reference evidence="2" key="1">
    <citation type="submission" date="2025-08" db="UniProtKB">
        <authorList>
            <consortium name="RefSeq"/>
        </authorList>
    </citation>
    <scope>IDENTIFICATION</scope>
    <source>
        <tissue evidence="2">Ear skin</tissue>
    </source>
</reference>
<dbReference type="KEGG" id="cfr:116666091"/>
<evidence type="ECO:0000313" key="2">
    <source>
        <dbReference type="RefSeq" id="XP_032344080.1"/>
    </source>
</evidence>
<dbReference type="GeneID" id="116666091"/>
<accession>A0A8B8TPX2</accession>
<dbReference type="AlphaFoldDB" id="A0A8B8TPX2"/>
<dbReference type="Proteomes" id="UP000694856">
    <property type="component" value="Chromosome 9"/>
</dbReference>
<dbReference type="RefSeq" id="XP_032344080.1">
    <property type="nucleotide sequence ID" value="XM_032488189.1"/>
</dbReference>
<name>A0A8B8TPX2_CAMFR</name>
<evidence type="ECO:0000313" key="1">
    <source>
        <dbReference type="Proteomes" id="UP000694856"/>
    </source>
</evidence>
<keyword evidence="1" id="KW-1185">Reference proteome</keyword>
<gene>
    <name evidence="2" type="primary">LOC116666091</name>
</gene>